<dbReference type="GO" id="GO:0034501">
    <property type="term" value="P:protein localization to kinetochore"/>
    <property type="evidence" value="ECO:0007669"/>
    <property type="project" value="UniProtKB-UniRule"/>
</dbReference>
<evidence type="ECO:0000256" key="8">
    <source>
        <dbReference type="ARBA" id="ARBA00023328"/>
    </source>
</evidence>
<dbReference type="GO" id="GO:0051301">
    <property type="term" value="P:cell division"/>
    <property type="evidence" value="ECO:0007669"/>
    <property type="project" value="UniProtKB-UniRule"/>
</dbReference>
<dbReference type="InterPro" id="IPR018630">
    <property type="entry name" value="Zwilch"/>
</dbReference>
<keyword evidence="8 9" id="KW-0137">Centromere</keyword>
<dbReference type="GO" id="GO:1990423">
    <property type="term" value="C:RZZ complex"/>
    <property type="evidence" value="ECO:0007669"/>
    <property type="project" value="UniProtKB-UniRule"/>
</dbReference>
<dbReference type="Gene3D" id="1.20.58.730">
    <property type="match status" value="1"/>
</dbReference>
<dbReference type="Gene3D" id="1.10.287.1880">
    <property type="match status" value="1"/>
</dbReference>
<reference evidence="10" key="1">
    <citation type="submission" date="2021-04" db="EMBL/GenBank/DDBJ databases">
        <authorList>
            <consortium name="Molecular Ecology Group"/>
        </authorList>
    </citation>
    <scope>NUCLEOTIDE SEQUENCE</scope>
</reference>
<comment type="subcellular location">
    <subcellularLocation>
        <location evidence="1 9">Chromosome</location>
        <location evidence="1 9">Centromere</location>
        <location evidence="1 9">Kinetochore</location>
    </subcellularLocation>
</comment>
<dbReference type="Pfam" id="PF09817">
    <property type="entry name" value="Zwilch"/>
    <property type="match status" value="1"/>
</dbReference>
<name>A0A8S3YZQ5_9EUPU</name>
<dbReference type="OrthoDB" id="5556307at2759"/>
<proteinExistence type="inferred from homology"/>
<comment type="subunit">
    <text evidence="9">Component of the RZZ complex.</text>
</comment>
<evidence type="ECO:0000256" key="4">
    <source>
        <dbReference type="ARBA" id="ARBA00022618"/>
    </source>
</evidence>
<evidence type="ECO:0000256" key="5">
    <source>
        <dbReference type="ARBA" id="ARBA00022776"/>
    </source>
</evidence>
<evidence type="ECO:0000256" key="3">
    <source>
        <dbReference type="ARBA" id="ARBA00022454"/>
    </source>
</evidence>
<keyword evidence="7 9" id="KW-0131">Cell cycle</keyword>
<dbReference type="EMBL" id="CAJHNH020001302">
    <property type="protein sequence ID" value="CAG5122484.1"/>
    <property type="molecule type" value="Genomic_DNA"/>
</dbReference>
<evidence type="ECO:0000313" key="10">
    <source>
        <dbReference type="EMBL" id="CAG5122484.1"/>
    </source>
</evidence>
<comment type="caution">
    <text evidence="10">The sequence shown here is derived from an EMBL/GenBank/DDBJ whole genome shotgun (WGS) entry which is preliminary data.</text>
</comment>
<evidence type="ECO:0000256" key="7">
    <source>
        <dbReference type="ARBA" id="ARBA00023306"/>
    </source>
</evidence>
<dbReference type="PANTHER" id="PTHR15995">
    <property type="entry name" value="PROTEIN ZWILCH HOMOLOG"/>
    <property type="match status" value="1"/>
</dbReference>
<organism evidence="10 11">
    <name type="scientific">Candidula unifasciata</name>
    <dbReference type="NCBI Taxonomy" id="100452"/>
    <lineage>
        <taxon>Eukaryota</taxon>
        <taxon>Metazoa</taxon>
        <taxon>Spiralia</taxon>
        <taxon>Lophotrochozoa</taxon>
        <taxon>Mollusca</taxon>
        <taxon>Gastropoda</taxon>
        <taxon>Heterobranchia</taxon>
        <taxon>Euthyneura</taxon>
        <taxon>Panpulmonata</taxon>
        <taxon>Eupulmonata</taxon>
        <taxon>Stylommatophora</taxon>
        <taxon>Helicina</taxon>
        <taxon>Helicoidea</taxon>
        <taxon>Geomitridae</taxon>
        <taxon>Candidula</taxon>
    </lineage>
</organism>
<keyword evidence="6 9" id="KW-0995">Kinetochore</keyword>
<evidence type="ECO:0000256" key="1">
    <source>
        <dbReference type="ARBA" id="ARBA00004629"/>
    </source>
</evidence>
<keyword evidence="11" id="KW-1185">Reference proteome</keyword>
<dbReference type="GO" id="GO:0007094">
    <property type="term" value="P:mitotic spindle assembly checkpoint signaling"/>
    <property type="evidence" value="ECO:0007669"/>
    <property type="project" value="UniProtKB-UniRule"/>
</dbReference>
<dbReference type="PANTHER" id="PTHR15995:SF1">
    <property type="entry name" value="PROTEIN ZWILCH HOMOLOG"/>
    <property type="match status" value="1"/>
</dbReference>
<comment type="similarity">
    <text evidence="2 9">Belongs to the ZWILCH family.</text>
</comment>
<dbReference type="Proteomes" id="UP000678393">
    <property type="component" value="Unassembled WGS sequence"/>
</dbReference>
<comment type="function">
    <text evidence="9">Essential component of the mitotic checkpoint, which prevents cells from prematurely exiting mitosis. Required for the assembly of the dynein-dynactin and MAD1-MAD2 complexes onto kinetochores. Its function related to the spindle assembly machinery is proposed to depend on its association in the mitotic RZZ complex.</text>
</comment>
<protein>
    <recommendedName>
        <fullName evidence="9">Protein zwilch</fullName>
    </recommendedName>
</protein>
<sequence length="617" mass="68523">MNNILKFAVAENVCIEIVDQPSLNSAGVALVSNNIAGSLRPLLSSKLKKEAFYFVSGKQKDTLNEHFKYVDVSCTTEPCDLDVTSNSNRSSVTVSDGCSMIGSPLKLQHIADLSSTKSCTSTPVFSELNKFKSAASPIPLCDAKKVLVKFNQGNMQGSSANLMVIFCDGKDNKKTIILGTQVEKDNDGRIVKTFRVTADTAKLADLDQASDTRGQGHQLSALYKIMDKIDGLGSLVLEARWSDRCGRIKPKLQSAEFLLHIDIVTGSDQSPVFSHYCQLQKVKLLLDGLKSKEMSEVWSQKTQKAAAQLQEWLTKMKDGETAGSMLPCEDNRSTSIAGMLCGTARQLNLEPSVEANFTDMIWYFVRNCIDLNDLVQCFNVTFCYLRKGNLKVFVHKDNETTIAKLVRQSYYGMASFPSLNSHLSLRLAVEIGLEKIRREYYAIFINNNLCTSWQWDSFFQALTPTQEESTDMEEVSLRSLESQFCILNNLHHCLDIVSVVDSFTEHQDLRSITKYAMDYCKTEKLATSNLSVPITALQASPMIKKHSLSSVKRESVDAETGDCTVISLMSELPEELALPSVASLVESGNVSCLEDSREFYRFTCQEQAVHLDTGNPV</sequence>
<keyword evidence="3 9" id="KW-0158">Chromosome</keyword>
<dbReference type="AlphaFoldDB" id="A0A8S3YZQ5"/>
<keyword evidence="5 9" id="KW-0498">Mitosis</keyword>
<keyword evidence="4 9" id="KW-0132">Cell division</keyword>
<accession>A0A8S3YZQ5</accession>
<evidence type="ECO:0000256" key="9">
    <source>
        <dbReference type="RuleBase" id="RU369076"/>
    </source>
</evidence>
<evidence type="ECO:0000256" key="6">
    <source>
        <dbReference type="ARBA" id="ARBA00022838"/>
    </source>
</evidence>
<gene>
    <name evidence="10" type="ORF">CUNI_LOCUS8042</name>
</gene>
<evidence type="ECO:0000256" key="2">
    <source>
        <dbReference type="ARBA" id="ARBA00009062"/>
    </source>
</evidence>
<evidence type="ECO:0000313" key="11">
    <source>
        <dbReference type="Proteomes" id="UP000678393"/>
    </source>
</evidence>